<dbReference type="Proteomes" id="UP001224890">
    <property type="component" value="Unassembled WGS sequence"/>
</dbReference>
<dbReference type="RefSeq" id="XP_060432737.1">
    <property type="nucleotide sequence ID" value="XM_060567493.1"/>
</dbReference>
<sequence length="212" mass="24557">MLRFFRFTVTSRLSSTSTYFYFYLLLSQSGRDTFHNGSVECGDSISRLKSRMPFGGATEALKTLLYIYKHTHTQTATFLDNQPSLQRMDQKERWEANGMATVAPPALIWYTGVVFFSARRFSLLLSWNFYNLVDFLHGVGDLGRAMHAFWEDERVRPVDMYIHGLDGWSVRFKTHSTRLRWMGSRRRRAYGKCPTGCIARNKQTRCSSPSTS</sequence>
<name>A0AAJ0ASX4_9PEZI</name>
<evidence type="ECO:0000313" key="2">
    <source>
        <dbReference type="Proteomes" id="UP001224890"/>
    </source>
</evidence>
<accession>A0AAJ0ASX4</accession>
<dbReference type="GeneID" id="85452019"/>
<dbReference type="EMBL" id="JAHMHR010000009">
    <property type="protein sequence ID" value="KAK1689042.1"/>
    <property type="molecule type" value="Genomic_DNA"/>
</dbReference>
<reference evidence="1" key="1">
    <citation type="submission" date="2021-06" db="EMBL/GenBank/DDBJ databases">
        <title>Comparative genomics, transcriptomics and evolutionary studies reveal genomic signatures of adaptation to plant cell wall in hemibiotrophic fungi.</title>
        <authorList>
            <consortium name="DOE Joint Genome Institute"/>
            <person name="Baroncelli R."/>
            <person name="Diaz J.F."/>
            <person name="Benocci T."/>
            <person name="Peng M."/>
            <person name="Battaglia E."/>
            <person name="Haridas S."/>
            <person name="Andreopoulos W."/>
            <person name="Labutti K."/>
            <person name="Pangilinan J."/>
            <person name="Floch G.L."/>
            <person name="Makela M.R."/>
            <person name="Henrissat B."/>
            <person name="Grigoriev I.V."/>
            <person name="Crouch J.A."/>
            <person name="De Vries R.P."/>
            <person name="Sukno S.A."/>
            <person name="Thon M.R."/>
        </authorList>
    </citation>
    <scope>NUCLEOTIDE SEQUENCE</scope>
    <source>
        <strain evidence="1">CBS 193.32</strain>
    </source>
</reference>
<protein>
    <submittedName>
        <fullName evidence="1">Uncharacterized protein</fullName>
    </submittedName>
</protein>
<dbReference type="AlphaFoldDB" id="A0AAJ0ASX4"/>
<keyword evidence="2" id="KW-1185">Reference proteome</keyword>
<organism evidence="1 2">
    <name type="scientific">Colletotrichum godetiae</name>
    <dbReference type="NCBI Taxonomy" id="1209918"/>
    <lineage>
        <taxon>Eukaryota</taxon>
        <taxon>Fungi</taxon>
        <taxon>Dikarya</taxon>
        <taxon>Ascomycota</taxon>
        <taxon>Pezizomycotina</taxon>
        <taxon>Sordariomycetes</taxon>
        <taxon>Hypocreomycetidae</taxon>
        <taxon>Glomerellales</taxon>
        <taxon>Glomerellaceae</taxon>
        <taxon>Colletotrichum</taxon>
        <taxon>Colletotrichum acutatum species complex</taxon>
    </lineage>
</organism>
<evidence type="ECO:0000313" key="1">
    <source>
        <dbReference type="EMBL" id="KAK1689042.1"/>
    </source>
</evidence>
<comment type="caution">
    <text evidence="1">The sequence shown here is derived from an EMBL/GenBank/DDBJ whole genome shotgun (WGS) entry which is preliminary data.</text>
</comment>
<proteinExistence type="predicted"/>
<gene>
    <name evidence="1" type="ORF">BDP55DRAFT_427211</name>
</gene>